<protein>
    <submittedName>
        <fullName evidence="7">Inner membrane protein YbjJ</fullName>
    </submittedName>
</protein>
<dbReference type="Proteomes" id="UP000487268">
    <property type="component" value="Unassembled WGS sequence"/>
</dbReference>
<evidence type="ECO:0000313" key="8">
    <source>
        <dbReference type="Proteomes" id="UP000487268"/>
    </source>
</evidence>
<feature type="transmembrane region" description="Helical" evidence="6">
    <location>
        <begin position="200"/>
        <end position="223"/>
    </location>
</feature>
<feature type="transmembrane region" description="Helical" evidence="6">
    <location>
        <begin position="235"/>
        <end position="253"/>
    </location>
</feature>
<evidence type="ECO:0000313" key="7">
    <source>
        <dbReference type="EMBL" id="MQY09046.1"/>
    </source>
</evidence>
<dbReference type="InterPro" id="IPR011701">
    <property type="entry name" value="MFS"/>
</dbReference>
<keyword evidence="8" id="KW-1185">Reference proteome</keyword>
<dbReference type="EMBL" id="WEGH01000005">
    <property type="protein sequence ID" value="MQY09046.1"/>
    <property type="molecule type" value="Genomic_DNA"/>
</dbReference>
<evidence type="ECO:0000256" key="4">
    <source>
        <dbReference type="ARBA" id="ARBA00023136"/>
    </source>
</evidence>
<keyword evidence="2 6" id="KW-0812">Transmembrane</keyword>
<feature type="transmembrane region" description="Helical" evidence="6">
    <location>
        <begin position="33"/>
        <end position="53"/>
    </location>
</feature>
<comment type="caution">
    <text evidence="7">The sequence shown here is derived from an EMBL/GenBank/DDBJ whole genome shotgun (WGS) entry which is preliminary data.</text>
</comment>
<evidence type="ECO:0000256" key="3">
    <source>
        <dbReference type="ARBA" id="ARBA00022989"/>
    </source>
</evidence>
<dbReference type="AlphaFoldDB" id="A0A7K0C6S8"/>
<dbReference type="Pfam" id="PF07690">
    <property type="entry name" value="MFS_1"/>
    <property type="match status" value="1"/>
</dbReference>
<feature type="compositionally biased region" description="Basic and acidic residues" evidence="5">
    <location>
        <begin position="387"/>
        <end position="397"/>
    </location>
</feature>
<name>A0A7K0C6S8_9ACTN</name>
<feature type="transmembrane region" description="Helical" evidence="6">
    <location>
        <begin position="158"/>
        <end position="179"/>
    </location>
</feature>
<evidence type="ECO:0000256" key="6">
    <source>
        <dbReference type="SAM" id="Phobius"/>
    </source>
</evidence>
<dbReference type="InterPro" id="IPR036259">
    <property type="entry name" value="MFS_trans_sf"/>
</dbReference>
<evidence type="ECO:0000256" key="2">
    <source>
        <dbReference type="ARBA" id="ARBA00022692"/>
    </source>
</evidence>
<organism evidence="7 8">
    <name type="scientific">Actinomadura macrotermitis</name>
    <dbReference type="NCBI Taxonomy" id="2585200"/>
    <lineage>
        <taxon>Bacteria</taxon>
        <taxon>Bacillati</taxon>
        <taxon>Actinomycetota</taxon>
        <taxon>Actinomycetes</taxon>
        <taxon>Streptosporangiales</taxon>
        <taxon>Thermomonosporaceae</taxon>
        <taxon>Actinomadura</taxon>
    </lineage>
</organism>
<feature type="transmembrane region" description="Helical" evidence="6">
    <location>
        <begin position="93"/>
        <end position="112"/>
    </location>
</feature>
<dbReference type="Gene3D" id="1.20.1250.20">
    <property type="entry name" value="MFS general substrate transporter like domains"/>
    <property type="match status" value="2"/>
</dbReference>
<reference evidence="7 8" key="1">
    <citation type="submission" date="2019-10" db="EMBL/GenBank/DDBJ databases">
        <title>Actinomadura rubteroloni sp. nov. and Actinomadura macrotermitis sp. nov., isolated from the gut of fungus growing-termite Macrotermes natalensis.</title>
        <authorList>
            <person name="Benndorf R."/>
            <person name="Martin K."/>
            <person name="Kuefner M."/>
            <person name="De Beer W."/>
            <person name="Kaster A.-K."/>
            <person name="Vollmers J."/>
            <person name="Poulsen M."/>
            <person name="Beemelmanns C."/>
        </authorList>
    </citation>
    <scope>NUCLEOTIDE SEQUENCE [LARGE SCALE GENOMIC DNA]</scope>
    <source>
        <strain evidence="7 8">RB68</strain>
    </source>
</reference>
<dbReference type="PANTHER" id="PTHR23514:SF13">
    <property type="entry name" value="INNER MEMBRANE PROTEIN YBJJ"/>
    <property type="match status" value="1"/>
</dbReference>
<dbReference type="GO" id="GO:0022857">
    <property type="term" value="F:transmembrane transporter activity"/>
    <property type="evidence" value="ECO:0007669"/>
    <property type="project" value="InterPro"/>
</dbReference>
<feature type="transmembrane region" description="Helical" evidence="6">
    <location>
        <begin position="291"/>
        <end position="311"/>
    </location>
</feature>
<dbReference type="CDD" id="cd17393">
    <property type="entry name" value="MFS_MosC_like"/>
    <property type="match status" value="1"/>
</dbReference>
<accession>A0A7K0C6S8</accession>
<dbReference type="InterPro" id="IPR051788">
    <property type="entry name" value="MFS_Transporter"/>
</dbReference>
<proteinExistence type="predicted"/>
<feature type="transmembrane region" description="Helical" evidence="6">
    <location>
        <begin position="350"/>
        <end position="371"/>
    </location>
</feature>
<dbReference type="RefSeq" id="WP_235960689.1">
    <property type="nucleotide sequence ID" value="NZ_WEGH01000005.1"/>
</dbReference>
<evidence type="ECO:0000256" key="1">
    <source>
        <dbReference type="ARBA" id="ARBA00004141"/>
    </source>
</evidence>
<dbReference type="PANTHER" id="PTHR23514">
    <property type="entry name" value="BYPASS OF STOP CODON PROTEIN 6"/>
    <property type="match status" value="1"/>
</dbReference>
<feature type="transmembrane region" description="Helical" evidence="6">
    <location>
        <begin position="65"/>
        <end position="87"/>
    </location>
</feature>
<feature type="transmembrane region" description="Helical" evidence="6">
    <location>
        <begin position="265"/>
        <end position="285"/>
    </location>
</feature>
<dbReference type="SUPFAM" id="SSF103473">
    <property type="entry name" value="MFS general substrate transporter"/>
    <property type="match status" value="1"/>
</dbReference>
<keyword evidence="4 6" id="KW-0472">Membrane</keyword>
<comment type="subcellular location">
    <subcellularLocation>
        <location evidence="1">Membrane</location>
        <topology evidence="1">Multi-pass membrane protein</topology>
    </subcellularLocation>
</comment>
<dbReference type="GO" id="GO:0016020">
    <property type="term" value="C:membrane"/>
    <property type="evidence" value="ECO:0007669"/>
    <property type="project" value="UniProtKB-SubCell"/>
</dbReference>
<evidence type="ECO:0000256" key="5">
    <source>
        <dbReference type="SAM" id="MobiDB-lite"/>
    </source>
</evidence>
<keyword evidence="3 6" id="KW-1133">Transmembrane helix</keyword>
<sequence length="397" mass="39069">MNRHHRAITLVFALHGAVSGSLATRVPWLQDHLGLGPSVLGLALLCPSVGAFLGMPTAARLSHRLGGAATTRILIALWCAGLALPALAPAPAWLFAAFLLYGATAGMSDVVMNGHAVDLERHLGRSIISGLHGMWCVGSLAGGGIGMLAAHAHLDARIHLGAMSAALLAAGLAAGRGLFTGGGEVGAPVPRRFALPSRAVLGIGVLGFCGTFAEGASADWAAVYLTEVTGAGPGLAAGGFLVFVLCMAATRLAGDRLIRRFGPVAVVRGGGAAAVLGGALVVTAVSPVMGAAGFALVGTGVATVVPLVFAAAGASGPAASEGVAGVATITYLSGLTAPAVTGWVAGAASYPAAFAMITAMAGATALLAGALRPRPAPPAALGTPCEQGERETSPRDV</sequence>
<feature type="transmembrane region" description="Helical" evidence="6">
    <location>
        <begin position="323"/>
        <end position="344"/>
    </location>
</feature>
<feature type="region of interest" description="Disordered" evidence="5">
    <location>
        <begin position="376"/>
        <end position="397"/>
    </location>
</feature>
<feature type="transmembrane region" description="Helical" evidence="6">
    <location>
        <begin position="133"/>
        <end position="152"/>
    </location>
</feature>
<gene>
    <name evidence="7" type="primary">ybjJ_4</name>
    <name evidence="7" type="ORF">ACRB68_71580</name>
</gene>